<dbReference type="AlphaFoldDB" id="A0AAW5VIG6"/>
<evidence type="ECO:0000313" key="2">
    <source>
        <dbReference type="EMBL" id="MCW7528440.1"/>
    </source>
</evidence>
<evidence type="ECO:0000256" key="1">
    <source>
        <dbReference type="SAM" id="Phobius"/>
    </source>
</evidence>
<accession>A0AAW5VIG6</accession>
<sequence>MEIAKLILELISVLIWPIITLIIFFNFKNEFKNILRKITKATLPGGVEIDIDQNIRESKELIPLAIKERKTHLQKNIPRTKQKQIEKNELHSKIHKNFGLKDPSSNLKIVYYQKIAKSDPILSLASIRIDLEIMIKNIAKRYSIIIKQNDSPNKIAQSLLENYKITSNQYNMIKQLLKICNAGLHGQEVSNEQIEEIIEITKILIDDYKSWLDWGFANT</sequence>
<feature type="transmembrane region" description="Helical" evidence="1">
    <location>
        <begin position="6"/>
        <end position="27"/>
    </location>
</feature>
<comment type="caution">
    <text evidence="3">The sequence shown here is derived from an EMBL/GenBank/DDBJ whole genome shotgun (WGS) entry which is preliminary data.</text>
</comment>
<evidence type="ECO:0000313" key="3">
    <source>
        <dbReference type="EMBL" id="MCW7532310.1"/>
    </source>
</evidence>
<gene>
    <name evidence="2" type="ORF">ND861_18930</name>
    <name evidence="3" type="ORF">ND862_18985</name>
</gene>
<evidence type="ECO:0000313" key="5">
    <source>
        <dbReference type="Proteomes" id="UP001208912"/>
    </source>
</evidence>
<keyword evidence="1" id="KW-0472">Membrane</keyword>
<evidence type="ECO:0000313" key="4">
    <source>
        <dbReference type="Proteomes" id="UP001208540"/>
    </source>
</evidence>
<proteinExistence type="predicted"/>
<keyword evidence="1" id="KW-0812">Transmembrane</keyword>
<evidence type="ECO:0008006" key="6">
    <source>
        <dbReference type="Google" id="ProtNLM"/>
    </source>
</evidence>
<dbReference type="EMBL" id="JAMQPM010000025">
    <property type="protein sequence ID" value="MCW7528440.1"/>
    <property type="molecule type" value="Genomic_DNA"/>
</dbReference>
<keyword evidence="1" id="KW-1133">Transmembrane helix</keyword>
<keyword evidence="5" id="KW-1185">Reference proteome</keyword>
<protein>
    <recommendedName>
        <fullName evidence="6">DUF4145 domain-containing protein</fullName>
    </recommendedName>
</protein>
<dbReference type="Proteomes" id="UP001208912">
    <property type="component" value="Unassembled WGS sequence"/>
</dbReference>
<organism evidence="3 4">
    <name type="scientific">Leptospira soteropolitanensis</name>
    <dbReference type="NCBI Taxonomy" id="2950025"/>
    <lineage>
        <taxon>Bacteria</taxon>
        <taxon>Pseudomonadati</taxon>
        <taxon>Spirochaetota</taxon>
        <taxon>Spirochaetia</taxon>
        <taxon>Leptospirales</taxon>
        <taxon>Leptospiraceae</taxon>
        <taxon>Leptospira</taxon>
    </lineage>
</organism>
<dbReference type="Proteomes" id="UP001208540">
    <property type="component" value="Unassembled WGS sequence"/>
</dbReference>
<name>A0AAW5VIG6_9LEPT</name>
<dbReference type="RefSeq" id="WP_265353538.1">
    <property type="nucleotide sequence ID" value="NZ_JAMQPL010000028.1"/>
</dbReference>
<dbReference type="EMBL" id="JAMQPL010000028">
    <property type="protein sequence ID" value="MCW7532310.1"/>
    <property type="molecule type" value="Genomic_DNA"/>
</dbReference>
<reference evidence="3 5" key="1">
    <citation type="submission" date="2022-06" db="EMBL/GenBank/DDBJ databases">
        <title>Leptospira isolates from biofilms formed at urban environments.</title>
        <authorList>
            <person name="Ribeiro P.S."/>
            <person name="Sousa T."/>
            <person name="Carvalho N."/>
            <person name="Aburjaile F."/>
            <person name="Neves F."/>
            <person name="Oliveira D."/>
            <person name="Blanco L."/>
            <person name="Lima J."/>
            <person name="Costa F."/>
            <person name="Brenig B."/>
            <person name="Soares S."/>
            <person name="Ramos R."/>
            <person name="Goes-Neto A."/>
            <person name="Matiuzzi M."/>
            <person name="Azevedo V."/>
            <person name="Ristow P."/>
        </authorList>
    </citation>
    <scope>NUCLEOTIDE SEQUENCE</scope>
    <source>
        <strain evidence="2 5">VSF19</strain>
        <strain evidence="3">VSF20</strain>
    </source>
</reference>